<dbReference type="Proteomes" id="UP000663722">
    <property type="component" value="Chromosome"/>
</dbReference>
<evidence type="ECO:0000313" key="1">
    <source>
        <dbReference type="EMBL" id="QTA90169.1"/>
    </source>
</evidence>
<evidence type="ECO:0000313" key="2">
    <source>
        <dbReference type="Proteomes" id="UP000663722"/>
    </source>
</evidence>
<dbReference type="KEGG" id="dmm:dnm_062300"/>
<proteinExistence type="predicted"/>
<gene>
    <name evidence="1" type="ORF">dnm_062300</name>
</gene>
<dbReference type="EMBL" id="CP061800">
    <property type="protein sequence ID" value="QTA90169.1"/>
    <property type="molecule type" value="Genomic_DNA"/>
</dbReference>
<organism evidence="1 2">
    <name type="scientific">Desulfonema magnum</name>
    <dbReference type="NCBI Taxonomy" id="45655"/>
    <lineage>
        <taxon>Bacteria</taxon>
        <taxon>Pseudomonadati</taxon>
        <taxon>Thermodesulfobacteriota</taxon>
        <taxon>Desulfobacteria</taxon>
        <taxon>Desulfobacterales</taxon>
        <taxon>Desulfococcaceae</taxon>
        <taxon>Desulfonema</taxon>
    </lineage>
</organism>
<dbReference type="AlphaFoldDB" id="A0A975BQU3"/>
<sequence>MRNVTHSVTHKIFVTPKKMRFYDYNMLKTYLFIWYKPRRKESAEV</sequence>
<reference evidence="1" key="1">
    <citation type="journal article" date="2021" name="Microb. Physiol.">
        <title>Proteogenomic Insights into the Physiology of Marine, Sulfate-Reducing, Filamentous Desulfonema limicola and Desulfonema magnum.</title>
        <authorList>
            <person name="Schnaars V."/>
            <person name="Wohlbrand L."/>
            <person name="Scheve S."/>
            <person name="Hinrichs C."/>
            <person name="Reinhardt R."/>
            <person name="Rabus R."/>
        </authorList>
    </citation>
    <scope>NUCLEOTIDE SEQUENCE</scope>
    <source>
        <strain evidence="1">4be13</strain>
    </source>
</reference>
<name>A0A975BQU3_9BACT</name>
<keyword evidence="2" id="KW-1185">Reference proteome</keyword>
<accession>A0A975BQU3</accession>
<protein>
    <submittedName>
        <fullName evidence="1">Uncharacterized protein</fullName>
    </submittedName>
</protein>